<feature type="region of interest" description="Disordered" evidence="3">
    <location>
        <begin position="421"/>
        <end position="455"/>
    </location>
</feature>
<keyword evidence="2" id="KW-0564">Palmitate</keyword>
<evidence type="ECO:0000256" key="2">
    <source>
        <dbReference type="RuleBase" id="RU362097"/>
    </source>
</evidence>
<dbReference type="PANTHER" id="PTHR30203:SF33">
    <property type="entry name" value="BLR4455 PROTEIN"/>
    <property type="match status" value="1"/>
</dbReference>
<feature type="compositionally biased region" description="Polar residues" evidence="3">
    <location>
        <begin position="435"/>
        <end position="446"/>
    </location>
</feature>
<dbReference type="AlphaFoldDB" id="A0AAW6U3W0"/>
<dbReference type="EMBL" id="JASCXX010000014">
    <property type="protein sequence ID" value="MDI6449908.1"/>
    <property type="molecule type" value="Genomic_DNA"/>
</dbReference>
<dbReference type="GO" id="GO:0015562">
    <property type="term" value="F:efflux transmembrane transporter activity"/>
    <property type="evidence" value="ECO:0007669"/>
    <property type="project" value="InterPro"/>
</dbReference>
<sequence>MPVQVPGSFSDSGTASFSDDWWRDFNDASLDDLIAQALTENLSLRIVWDRLAQAEATARKADGSLWPQVNLNAGYRRSRQVVQGQTVHSDLYSVGVAASYEVDLWSRVRSSREAARLDAQAGRDAVDAAAITLAASIANTWYQLAEAKALVRIAQGQIEINRQVLDVVNIQFRNGAASAADVLRQRQLISATQSQLISAYETVELLQYTLSVLIGRSPELAWEHTTVALPKLGPVPEIGVPSEVLWRRPDVRQAYRQVQAADQRLAVAIADRYPRLSLSASAETSATSVSDLFDDWIGNLAANAIQPLIDGAQRRAEVQRQEAIVSERIHAWGQTLLDAIWDVETALTQQRQQSLLLDSLQQQLVLAEQTYDRNRERFMKGQADYIRVLESLQSLQSLEREVVRARRTLIQRRIDLYRSTAGPWDMSRPEPARTADSSKSNMGTQNKVEDNQVKI</sequence>
<comment type="caution">
    <text evidence="4">The sequence shown here is derived from an EMBL/GenBank/DDBJ whole genome shotgun (WGS) entry which is preliminary data.</text>
</comment>
<dbReference type="GO" id="GO:0005886">
    <property type="term" value="C:plasma membrane"/>
    <property type="evidence" value="ECO:0007669"/>
    <property type="project" value="UniProtKB-SubCell"/>
</dbReference>
<dbReference type="NCBIfam" id="TIGR01845">
    <property type="entry name" value="outer_NodT"/>
    <property type="match status" value="1"/>
</dbReference>
<dbReference type="Pfam" id="PF02321">
    <property type="entry name" value="OEP"/>
    <property type="match status" value="2"/>
</dbReference>
<keyword evidence="2" id="KW-0472">Membrane</keyword>
<dbReference type="InterPro" id="IPR003423">
    <property type="entry name" value="OMP_efflux"/>
</dbReference>
<comment type="subcellular location">
    <subcellularLocation>
        <location evidence="2">Cell membrane</location>
        <topology evidence="2">Lipid-anchor</topology>
    </subcellularLocation>
</comment>
<accession>A0AAW6U3W0</accession>
<proteinExistence type="inferred from homology"/>
<dbReference type="Proteomes" id="UP001431776">
    <property type="component" value="Unassembled WGS sequence"/>
</dbReference>
<evidence type="ECO:0000313" key="4">
    <source>
        <dbReference type="EMBL" id="MDI6449908.1"/>
    </source>
</evidence>
<dbReference type="RefSeq" id="WP_349245318.1">
    <property type="nucleotide sequence ID" value="NZ_JASCXX010000014.1"/>
</dbReference>
<name>A0AAW6U3W0_9BACT</name>
<reference evidence="4" key="1">
    <citation type="submission" date="2023-05" db="EMBL/GenBank/DDBJ databases">
        <title>Anaerotaeda fermentans gen. nov., sp. nov., a novel anaerobic planctomycete of the new family within the order Sedimentisphaerales isolated from Taman Peninsula, Russia.</title>
        <authorList>
            <person name="Khomyakova M.A."/>
            <person name="Merkel A.Y."/>
            <person name="Slobodkin A.I."/>
        </authorList>
    </citation>
    <scope>NUCLEOTIDE SEQUENCE</scope>
    <source>
        <strain evidence="4">M17dextr</strain>
    </source>
</reference>
<keyword evidence="2" id="KW-0449">Lipoprotein</keyword>
<organism evidence="4 5">
    <name type="scientific">Anaerobaca lacustris</name>
    <dbReference type="NCBI Taxonomy" id="3044600"/>
    <lineage>
        <taxon>Bacteria</taxon>
        <taxon>Pseudomonadati</taxon>
        <taxon>Planctomycetota</taxon>
        <taxon>Phycisphaerae</taxon>
        <taxon>Sedimentisphaerales</taxon>
        <taxon>Anaerobacaceae</taxon>
        <taxon>Anaerobaca</taxon>
    </lineage>
</organism>
<protein>
    <submittedName>
        <fullName evidence="4">Efflux transporter outer membrane subunit</fullName>
    </submittedName>
</protein>
<dbReference type="PANTHER" id="PTHR30203">
    <property type="entry name" value="OUTER MEMBRANE CATION EFFLUX PROTEIN"/>
    <property type="match status" value="1"/>
</dbReference>
<dbReference type="Gene3D" id="1.20.1600.10">
    <property type="entry name" value="Outer membrane efflux proteins (OEP)"/>
    <property type="match status" value="1"/>
</dbReference>
<dbReference type="Gene3D" id="2.20.200.10">
    <property type="entry name" value="Outer membrane efflux proteins (OEP)"/>
    <property type="match status" value="1"/>
</dbReference>
<dbReference type="InterPro" id="IPR010131">
    <property type="entry name" value="MdtP/NodT-like"/>
</dbReference>
<evidence type="ECO:0000256" key="1">
    <source>
        <dbReference type="ARBA" id="ARBA00007613"/>
    </source>
</evidence>
<gene>
    <name evidence="4" type="ORF">QJ522_12690</name>
</gene>
<evidence type="ECO:0000313" key="5">
    <source>
        <dbReference type="Proteomes" id="UP001431776"/>
    </source>
</evidence>
<dbReference type="SUPFAM" id="SSF56954">
    <property type="entry name" value="Outer membrane efflux proteins (OEP)"/>
    <property type="match status" value="1"/>
</dbReference>
<evidence type="ECO:0000256" key="3">
    <source>
        <dbReference type="SAM" id="MobiDB-lite"/>
    </source>
</evidence>
<keyword evidence="5" id="KW-1185">Reference proteome</keyword>
<keyword evidence="2" id="KW-1134">Transmembrane beta strand</keyword>
<comment type="similarity">
    <text evidence="1 2">Belongs to the outer membrane factor (OMF) (TC 1.B.17) family.</text>
</comment>
<keyword evidence="2" id="KW-0812">Transmembrane</keyword>